<evidence type="ECO:0000256" key="2">
    <source>
        <dbReference type="ARBA" id="ARBA00022771"/>
    </source>
</evidence>
<feature type="chain" id="PRO_5044824393" description="RING-type domain-containing protein" evidence="6">
    <location>
        <begin position="19"/>
        <end position="503"/>
    </location>
</feature>
<evidence type="ECO:0000313" key="9">
    <source>
        <dbReference type="Proteomes" id="UP001620626"/>
    </source>
</evidence>
<feature type="region of interest" description="Disordered" evidence="5">
    <location>
        <begin position="190"/>
        <end position="212"/>
    </location>
</feature>
<keyword evidence="3" id="KW-0862">Zinc</keyword>
<dbReference type="CDD" id="cd16448">
    <property type="entry name" value="RING-H2"/>
    <property type="match status" value="1"/>
</dbReference>
<keyword evidence="2 4" id="KW-0863">Zinc-finger</keyword>
<proteinExistence type="predicted"/>
<keyword evidence="9" id="KW-1185">Reference proteome</keyword>
<dbReference type="InterPro" id="IPR013083">
    <property type="entry name" value="Znf_RING/FYVE/PHD"/>
</dbReference>
<feature type="region of interest" description="Disordered" evidence="5">
    <location>
        <begin position="22"/>
        <end position="45"/>
    </location>
</feature>
<feature type="compositionally biased region" description="Basic and acidic residues" evidence="5">
    <location>
        <begin position="192"/>
        <end position="212"/>
    </location>
</feature>
<feature type="compositionally biased region" description="Low complexity" evidence="5">
    <location>
        <begin position="466"/>
        <end position="481"/>
    </location>
</feature>
<evidence type="ECO:0000256" key="6">
    <source>
        <dbReference type="SAM" id="SignalP"/>
    </source>
</evidence>
<evidence type="ECO:0000256" key="1">
    <source>
        <dbReference type="ARBA" id="ARBA00022723"/>
    </source>
</evidence>
<dbReference type="Proteomes" id="UP001620626">
    <property type="component" value="Unassembled WGS sequence"/>
</dbReference>
<comment type="caution">
    <text evidence="8">The sequence shown here is derived from an EMBL/GenBank/DDBJ whole genome shotgun (WGS) entry which is preliminary data.</text>
</comment>
<organism evidence="8 9">
    <name type="scientific">Heterodera trifolii</name>
    <dbReference type="NCBI Taxonomy" id="157864"/>
    <lineage>
        <taxon>Eukaryota</taxon>
        <taxon>Metazoa</taxon>
        <taxon>Ecdysozoa</taxon>
        <taxon>Nematoda</taxon>
        <taxon>Chromadorea</taxon>
        <taxon>Rhabditida</taxon>
        <taxon>Tylenchina</taxon>
        <taxon>Tylenchomorpha</taxon>
        <taxon>Tylenchoidea</taxon>
        <taxon>Heteroderidae</taxon>
        <taxon>Heteroderinae</taxon>
        <taxon>Heterodera</taxon>
    </lineage>
</organism>
<dbReference type="PANTHER" id="PTHR45931">
    <property type="entry name" value="SI:CH211-59O9.10"/>
    <property type="match status" value="1"/>
</dbReference>
<evidence type="ECO:0000256" key="3">
    <source>
        <dbReference type="ARBA" id="ARBA00022833"/>
    </source>
</evidence>
<gene>
    <name evidence="8" type="ORF">niasHT_018264</name>
</gene>
<keyword evidence="1" id="KW-0479">Metal-binding</keyword>
<dbReference type="Gene3D" id="3.30.40.10">
    <property type="entry name" value="Zinc/RING finger domain, C3HC4 (zinc finger)"/>
    <property type="match status" value="1"/>
</dbReference>
<dbReference type="InterPro" id="IPR001841">
    <property type="entry name" value="Znf_RING"/>
</dbReference>
<dbReference type="SMART" id="SM00184">
    <property type="entry name" value="RING"/>
    <property type="match status" value="1"/>
</dbReference>
<feature type="region of interest" description="Disordered" evidence="5">
    <location>
        <begin position="353"/>
        <end position="451"/>
    </location>
</feature>
<keyword evidence="6" id="KW-0732">Signal</keyword>
<feature type="compositionally biased region" description="Polar residues" evidence="5">
    <location>
        <begin position="383"/>
        <end position="407"/>
    </location>
</feature>
<protein>
    <recommendedName>
        <fullName evidence="7">RING-type domain-containing protein</fullName>
    </recommendedName>
</protein>
<evidence type="ECO:0000256" key="4">
    <source>
        <dbReference type="PROSITE-ProRule" id="PRU00175"/>
    </source>
</evidence>
<feature type="compositionally biased region" description="Basic residues" evidence="5">
    <location>
        <begin position="361"/>
        <end position="372"/>
    </location>
</feature>
<name>A0ABD2LAK7_9BILA</name>
<accession>A0ABD2LAK7</accession>
<dbReference type="EMBL" id="JBICBT010000505">
    <property type="protein sequence ID" value="KAL3111489.1"/>
    <property type="molecule type" value="Genomic_DNA"/>
</dbReference>
<feature type="region of interest" description="Disordered" evidence="5">
    <location>
        <begin position="466"/>
        <end position="503"/>
    </location>
</feature>
<evidence type="ECO:0000313" key="8">
    <source>
        <dbReference type="EMBL" id="KAL3111489.1"/>
    </source>
</evidence>
<dbReference type="PROSITE" id="PS50089">
    <property type="entry name" value="ZF_RING_2"/>
    <property type="match status" value="1"/>
</dbReference>
<dbReference type="SUPFAM" id="SSF57850">
    <property type="entry name" value="RING/U-box"/>
    <property type="match status" value="1"/>
</dbReference>
<dbReference type="AlphaFoldDB" id="A0ABD2LAK7"/>
<reference evidence="8 9" key="1">
    <citation type="submission" date="2024-10" db="EMBL/GenBank/DDBJ databases">
        <authorList>
            <person name="Kim D."/>
        </authorList>
    </citation>
    <scope>NUCLEOTIDE SEQUENCE [LARGE SCALE GENOMIC DNA]</scope>
    <source>
        <strain evidence="8">BH-2024</strain>
    </source>
</reference>
<feature type="domain" description="RING-type" evidence="7">
    <location>
        <begin position="301"/>
        <end position="343"/>
    </location>
</feature>
<dbReference type="InterPro" id="IPR051834">
    <property type="entry name" value="RING_finger_E3_ligase"/>
</dbReference>
<dbReference type="PANTHER" id="PTHR45931:SF3">
    <property type="entry name" value="RING ZINC FINGER-CONTAINING PROTEIN"/>
    <property type="match status" value="1"/>
</dbReference>
<evidence type="ECO:0000259" key="7">
    <source>
        <dbReference type="PROSITE" id="PS50089"/>
    </source>
</evidence>
<feature type="compositionally biased region" description="Polar residues" evidence="5">
    <location>
        <begin position="490"/>
        <end position="503"/>
    </location>
</feature>
<feature type="signal peptide" evidence="6">
    <location>
        <begin position="1"/>
        <end position="18"/>
    </location>
</feature>
<dbReference type="GO" id="GO:0008270">
    <property type="term" value="F:zinc ion binding"/>
    <property type="evidence" value="ECO:0007669"/>
    <property type="project" value="UniProtKB-KW"/>
</dbReference>
<evidence type="ECO:0000256" key="5">
    <source>
        <dbReference type="SAM" id="MobiDB-lite"/>
    </source>
</evidence>
<sequence length="503" mass="55959">MHLISLLLLSLFWSTVECQGQKVPKHSGKMPKYSDKVPNDSGKNSKYNEQLQKVIEGINKKQCLLETVFAKNSKNKYIPNENFTVDEFQFFKNRWSEIYQNDPALSQMSEGLLAVVSSANEAIKKDNANNLSALKNELKQSLAYAVFFMAKRGQILLENPRGDKEKEPKAILIELIDIYNELQMDDGITVESCRKSDQKERKENGQKERGKYGQKERRFLQFVSRSFEIEWDANAFSAGGQNDDDDDDTIRRRRMRRRRRRNAPAPSPGYAEWEGNVVCAYKAIPLQPFVANSGEQNTNECSICLGEIEPGTMVRPLPCKHIFHDDCIEEWFIGRKFTCPLCRTEFQPATPRLTLGSHSGNRARRGQARGRTNRGQVRHGTVTGDQHQLASDIGTNANHNDGNTAGGTENHGPATAIDIGTNANQNDGNAGGGTENHGPATPRHETRQGSVTGDQHEVVIDIGTNANQNAGNTAGGTENHGPATPRHQATETQLNNGSENEIN</sequence>
<dbReference type="Pfam" id="PF13639">
    <property type="entry name" value="zf-RING_2"/>
    <property type="match status" value="1"/>
</dbReference>